<dbReference type="AlphaFoldDB" id="A0A1G4E8V3"/>
<evidence type="ECO:0000313" key="1">
    <source>
        <dbReference type="EMBL" id="SCA83400.1"/>
    </source>
</evidence>
<reference evidence="1 2" key="1">
    <citation type="submission" date="2016-07" db="EMBL/GenBank/DDBJ databases">
        <authorList>
            <consortium name="Pathogen Informatics"/>
        </authorList>
    </citation>
    <scope>NUCLEOTIDE SEQUENCE [LARGE SCALE GENOMIC DNA]</scope>
</reference>
<name>A0A1G4E8V3_PLAVI</name>
<dbReference type="VEuPathDB" id="PlasmoDB:PVPAM_130008900"/>
<dbReference type="Pfam" id="PF05795">
    <property type="entry name" value="Plasmodium_Vir"/>
    <property type="match status" value="1"/>
</dbReference>
<gene>
    <name evidence="1" type="ORF">PVT01_000009300</name>
</gene>
<dbReference type="EMBL" id="FLYH01000022">
    <property type="protein sequence ID" value="SCA83400.1"/>
    <property type="molecule type" value="Genomic_DNA"/>
</dbReference>
<protein>
    <submittedName>
        <fullName evidence="1">VIR protein</fullName>
    </submittedName>
</protein>
<evidence type="ECO:0000313" key="2">
    <source>
        <dbReference type="Proteomes" id="UP000196402"/>
    </source>
</evidence>
<proteinExistence type="predicted"/>
<dbReference type="VEuPathDB" id="PlasmoDB:PVW1_000016000"/>
<dbReference type="InterPro" id="IPR008780">
    <property type="entry name" value="Plasmodium_Vir"/>
</dbReference>
<dbReference type="Proteomes" id="UP000196402">
    <property type="component" value="Unassembled WGS sequence"/>
</dbReference>
<dbReference type="VEuPathDB" id="PlasmoDB:PVP01_0000360"/>
<accession>A0A1G4E8V3</accession>
<organism evidence="1 2">
    <name type="scientific">Plasmodium vivax</name>
    <name type="common">malaria parasite P. vivax</name>
    <dbReference type="NCBI Taxonomy" id="5855"/>
    <lineage>
        <taxon>Eukaryota</taxon>
        <taxon>Sar</taxon>
        <taxon>Alveolata</taxon>
        <taxon>Apicomplexa</taxon>
        <taxon>Aconoidasida</taxon>
        <taxon>Haemosporida</taxon>
        <taxon>Plasmodiidae</taxon>
        <taxon>Plasmodium</taxon>
        <taxon>Plasmodium (Plasmodium)</taxon>
    </lineage>
</organism>
<sequence>MEEIDEEEQTPKKFDKKLDNSADISFFNDLHSHPASYIFVQKYEIKNILAQLARNIELIDSEYPKNYDKGCRHINYWLNEKIGKNGEKIGQSISSEITAVFNDVKWKKKDGERVCTKNDKPYSAKNAKLMKQLDDYCEIRDNNECNALKDKNHCIKCNKYIEKKKEEFTRNMESTCPQRNCEWGEYTFACRCTLNDMDLTFPVKNCDELYKEPEIKKLSLLEIGFFVIFTPIGSITNRFRRRKYDLKRNIEKLDDDRYTSYHSDTMPANSANEHYYIEYSRQHN</sequence>